<keyword evidence="3" id="KW-1185">Reference proteome</keyword>
<evidence type="ECO:0000313" key="3">
    <source>
        <dbReference type="Proteomes" id="UP000185596"/>
    </source>
</evidence>
<reference evidence="2 3" key="1">
    <citation type="submission" date="2016-12" db="EMBL/GenBank/DDBJ databases">
        <title>The draft genome sequence of Actinophytocola sp. 11-183.</title>
        <authorList>
            <person name="Wang W."/>
            <person name="Yuan L."/>
        </authorList>
    </citation>
    <scope>NUCLEOTIDE SEQUENCE [LARGE SCALE GENOMIC DNA]</scope>
    <source>
        <strain evidence="2 3">11-183</strain>
    </source>
</reference>
<dbReference type="Pfam" id="PF00583">
    <property type="entry name" value="Acetyltransf_1"/>
    <property type="match status" value="1"/>
</dbReference>
<sequence>MQSLASRVAAVAGFRHPGDLAWAAALGQECRTAVWRAGTRTVAWAWLTDELAAQVDPEHPPLAEEVLDWADAARVEACSAEKPLVDALRRRGFEPEPGAFMVAMNRPLRGLPTLAGLPAGYHIRPSADPVRRAAAHRAAFGSARMSTERQVALTRRAPYRDDLDLVVENAAGEYVAYCLGWYDEATRLGEIEPLGVRPEHRRRGLGAAVSLAVLHALAAAGATRCLVYARGDQAHPAPKALYESLGFARHALVHTYVLRGADARIAGGGAG</sequence>
<dbReference type="CDD" id="cd04301">
    <property type="entry name" value="NAT_SF"/>
    <property type="match status" value="1"/>
</dbReference>
<dbReference type="Gene3D" id="3.40.630.30">
    <property type="match status" value="1"/>
</dbReference>
<gene>
    <name evidence="2" type="ORF">BU204_27390</name>
</gene>
<dbReference type="EMBL" id="MSIE01000056">
    <property type="protein sequence ID" value="OLF13443.1"/>
    <property type="molecule type" value="Genomic_DNA"/>
</dbReference>
<dbReference type="InterPro" id="IPR000182">
    <property type="entry name" value="GNAT_dom"/>
</dbReference>
<dbReference type="Proteomes" id="UP000185596">
    <property type="component" value="Unassembled WGS sequence"/>
</dbReference>
<dbReference type="PROSITE" id="PS51186">
    <property type="entry name" value="GNAT"/>
    <property type="match status" value="1"/>
</dbReference>
<feature type="domain" description="N-acetyltransferase" evidence="1">
    <location>
        <begin position="121"/>
        <end position="268"/>
    </location>
</feature>
<dbReference type="STRING" id="1912961.BU204_27390"/>
<dbReference type="GO" id="GO:0016747">
    <property type="term" value="F:acyltransferase activity, transferring groups other than amino-acyl groups"/>
    <property type="evidence" value="ECO:0007669"/>
    <property type="project" value="InterPro"/>
</dbReference>
<protein>
    <recommendedName>
        <fullName evidence="1">N-acetyltransferase domain-containing protein</fullName>
    </recommendedName>
</protein>
<dbReference type="InterPro" id="IPR016181">
    <property type="entry name" value="Acyl_CoA_acyltransferase"/>
</dbReference>
<name>A0A1Q8CGI4_9PSEU</name>
<evidence type="ECO:0000259" key="1">
    <source>
        <dbReference type="PROSITE" id="PS51186"/>
    </source>
</evidence>
<comment type="caution">
    <text evidence="2">The sequence shown here is derived from an EMBL/GenBank/DDBJ whole genome shotgun (WGS) entry which is preliminary data.</text>
</comment>
<dbReference type="SUPFAM" id="SSF55729">
    <property type="entry name" value="Acyl-CoA N-acyltransferases (Nat)"/>
    <property type="match status" value="1"/>
</dbReference>
<dbReference type="AlphaFoldDB" id="A0A1Q8CGI4"/>
<proteinExistence type="predicted"/>
<accession>A0A1Q8CGI4</accession>
<evidence type="ECO:0000313" key="2">
    <source>
        <dbReference type="EMBL" id="OLF13443.1"/>
    </source>
</evidence>
<dbReference type="OrthoDB" id="3771710at2"/>
<organism evidence="2 3">
    <name type="scientific">Actinophytocola xanthii</name>
    <dbReference type="NCBI Taxonomy" id="1912961"/>
    <lineage>
        <taxon>Bacteria</taxon>
        <taxon>Bacillati</taxon>
        <taxon>Actinomycetota</taxon>
        <taxon>Actinomycetes</taxon>
        <taxon>Pseudonocardiales</taxon>
        <taxon>Pseudonocardiaceae</taxon>
    </lineage>
</organism>